<gene>
    <name evidence="2" type="ORF">JOQ06_020143</name>
</gene>
<evidence type="ECO:0000313" key="2">
    <source>
        <dbReference type="EMBL" id="KAJ4948610.1"/>
    </source>
</evidence>
<keyword evidence="3" id="KW-1185">Reference proteome</keyword>
<reference evidence="2" key="1">
    <citation type="submission" date="2022-11" db="EMBL/GenBank/DDBJ databases">
        <title>Chromosome-level genome of Pogonophryne albipinna.</title>
        <authorList>
            <person name="Jo E."/>
        </authorList>
    </citation>
    <scope>NUCLEOTIDE SEQUENCE</scope>
    <source>
        <strain evidence="2">SGF0006</strain>
        <tissue evidence="2">Muscle</tissue>
    </source>
</reference>
<keyword evidence="1" id="KW-0472">Membrane</keyword>
<keyword evidence="1" id="KW-0812">Transmembrane</keyword>
<evidence type="ECO:0000313" key="3">
    <source>
        <dbReference type="Proteomes" id="UP001219934"/>
    </source>
</evidence>
<feature type="transmembrane region" description="Helical" evidence="1">
    <location>
        <begin position="46"/>
        <end position="66"/>
    </location>
</feature>
<dbReference type="Proteomes" id="UP001219934">
    <property type="component" value="Unassembled WGS sequence"/>
</dbReference>
<dbReference type="AlphaFoldDB" id="A0AAD6BNN5"/>
<protein>
    <submittedName>
        <fullName evidence="2">Uncharacterized protein</fullName>
    </submittedName>
</protein>
<comment type="caution">
    <text evidence="2">The sequence shown here is derived from an EMBL/GenBank/DDBJ whole genome shotgun (WGS) entry which is preliminary data.</text>
</comment>
<evidence type="ECO:0000256" key="1">
    <source>
        <dbReference type="SAM" id="Phobius"/>
    </source>
</evidence>
<name>A0AAD6BNN5_9TELE</name>
<proteinExistence type="predicted"/>
<accession>A0AAD6BNN5</accession>
<dbReference type="EMBL" id="JAPTMU010000001">
    <property type="protein sequence ID" value="KAJ4948610.1"/>
    <property type="molecule type" value="Genomic_DNA"/>
</dbReference>
<sequence length="91" mass="9708">MDYGCWDFLTRNLLPVGGLSCSDISDSGPKPSDSPSMLSTAGHQSLISLLLLIFTVVMSSCIYVWVLRFVCIGCCQPVAVGCESDALADMV</sequence>
<organism evidence="2 3">
    <name type="scientific">Pogonophryne albipinna</name>
    <dbReference type="NCBI Taxonomy" id="1090488"/>
    <lineage>
        <taxon>Eukaryota</taxon>
        <taxon>Metazoa</taxon>
        <taxon>Chordata</taxon>
        <taxon>Craniata</taxon>
        <taxon>Vertebrata</taxon>
        <taxon>Euteleostomi</taxon>
        <taxon>Actinopterygii</taxon>
        <taxon>Neopterygii</taxon>
        <taxon>Teleostei</taxon>
        <taxon>Neoteleostei</taxon>
        <taxon>Acanthomorphata</taxon>
        <taxon>Eupercaria</taxon>
        <taxon>Perciformes</taxon>
        <taxon>Notothenioidei</taxon>
        <taxon>Pogonophryne</taxon>
    </lineage>
</organism>
<keyword evidence="1" id="KW-1133">Transmembrane helix</keyword>